<reference evidence="1" key="1">
    <citation type="submission" date="2023-10" db="EMBL/GenBank/DDBJ databases">
        <authorList>
            <person name="Rodriguez Cubillos JULIANA M."/>
            <person name="De Vega J."/>
        </authorList>
    </citation>
    <scope>NUCLEOTIDE SEQUENCE</scope>
</reference>
<organism evidence="1 2">
    <name type="scientific">Trifolium pratense</name>
    <name type="common">Red clover</name>
    <dbReference type="NCBI Taxonomy" id="57577"/>
    <lineage>
        <taxon>Eukaryota</taxon>
        <taxon>Viridiplantae</taxon>
        <taxon>Streptophyta</taxon>
        <taxon>Embryophyta</taxon>
        <taxon>Tracheophyta</taxon>
        <taxon>Spermatophyta</taxon>
        <taxon>Magnoliopsida</taxon>
        <taxon>eudicotyledons</taxon>
        <taxon>Gunneridae</taxon>
        <taxon>Pentapetalae</taxon>
        <taxon>rosids</taxon>
        <taxon>fabids</taxon>
        <taxon>Fabales</taxon>
        <taxon>Fabaceae</taxon>
        <taxon>Papilionoideae</taxon>
        <taxon>50 kb inversion clade</taxon>
        <taxon>NPAAA clade</taxon>
        <taxon>Hologalegina</taxon>
        <taxon>IRL clade</taxon>
        <taxon>Trifolieae</taxon>
        <taxon>Trifolium</taxon>
    </lineage>
</organism>
<proteinExistence type="predicted"/>
<evidence type="ECO:0000313" key="1">
    <source>
        <dbReference type="EMBL" id="CAJ2652225.1"/>
    </source>
</evidence>
<comment type="caution">
    <text evidence="1">The sequence shown here is derived from an EMBL/GenBank/DDBJ whole genome shotgun (WGS) entry which is preliminary data.</text>
</comment>
<dbReference type="Proteomes" id="UP001177021">
    <property type="component" value="Unassembled WGS sequence"/>
</dbReference>
<protein>
    <submittedName>
        <fullName evidence="1">Uncharacterized protein</fullName>
    </submittedName>
</protein>
<accession>A0ACB0K8X5</accession>
<gene>
    <name evidence="1" type="ORF">MILVUS5_LOCUS19737</name>
</gene>
<evidence type="ECO:0000313" key="2">
    <source>
        <dbReference type="Proteomes" id="UP001177021"/>
    </source>
</evidence>
<dbReference type="EMBL" id="CASHSV030000206">
    <property type="protein sequence ID" value="CAJ2652225.1"/>
    <property type="molecule type" value="Genomic_DNA"/>
</dbReference>
<name>A0ACB0K8X5_TRIPR</name>
<keyword evidence="2" id="KW-1185">Reference proteome</keyword>
<sequence length="77" mass="9101">MDSLTSDYAPRDGHHARRGLYEEVLDRYNLYYARRSKGHARRDCTGKRVKFEFLHLPNHSINPIINPHALSREKLHC</sequence>